<reference evidence="2" key="1">
    <citation type="submission" date="2021-02" db="EMBL/GenBank/DDBJ databases">
        <authorList>
            <person name="Nowell W R."/>
        </authorList>
    </citation>
    <scope>NUCLEOTIDE SEQUENCE</scope>
</reference>
<proteinExistence type="predicted"/>
<comment type="caution">
    <text evidence="2">The sequence shown here is derived from an EMBL/GenBank/DDBJ whole genome shotgun (WGS) entry which is preliminary data.</text>
</comment>
<protein>
    <submittedName>
        <fullName evidence="2">Uncharacterized protein</fullName>
    </submittedName>
</protein>
<dbReference type="Proteomes" id="UP000663852">
    <property type="component" value="Unassembled WGS sequence"/>
</dbReference>
<evidence type="ECO:0000313" key="2">
    <source>
        <dbReference type="EMBL" id="CAF1042868.1"/>
    </source>
</evidence>
<evidence type="ECO:0000256" key="1">
    <source>
        <dbReference type="SAM" id="MobiDB-lite"/>
    </source>
</evidence>
<dbReference type="EMBL" id="CAJNOJ010000075">
    <property type="protein sequence ID" value="CAF1042868.1"/>
    <property type="molecule type" value="Genomic_DNA"/>
</dbReference>
<accession>A0A814JUW8</accession>
<name>A0A814JUW8_ADIRI</name>
<dbReference type="AlphaFoldDB" id="A0A814JUW8"/>
<feature type="region of interest" description="Disordered" evidence="1">
    <location>
        <begin position="131"/>
        <end position="172"/>
    </location>
</feature>
<organism evidence="2 3">
    <name type="scientific">Adineta ricciae</name>
    <name type="common">Rotifer</name>
    <dbReference type="NCBI Taxonomy" id="249248"/>
    <lineage>
        <taxon>Eukaryota</taxon>
        <taxon>Metazoa</taxon>
        <taxon>Spiralia</taxon>
        <taxon>Gnathifera</taxon>
        <taxon>Rotifera</taxon>
        <taxon>Eurotatoria</taxon>
        <taxon>Bdelloidea</taxon>
        <taxon>Adinetida</taxon>
        <taxon>Adinetidae</taxon>
        <taxon>Adineta</taxon>
    </lineage>
</organism>
<sequence length="172" mass="19700">MKSSEITKAIKIVVSNAYDLADTQLFRLILRYEITEAHGRHLTSLKSSSIRNFRFQSTTVRYQICLLADSPTARTHTHTPYNHQQHKVRFSKCHVMDMFPGRSFRRLGPLKSESVPVQLFSIPAQLSPIPASSLPLDSGRNPAARKWSENEPNRPEQTVPQQPGFARRVQYR</sequence>
<evidence type="ECO:0000313" key="3">
    <source>
        <dbReference type="Proteomes" id="UP000663852"/>
    </source>
</evidence>
<gene>
    <name evidence="2" type="ORF">EDS130_LOCUS17017</name>
</gene>